<protein>
    <submittedName>
        <fullName evidence="2">Uncharacterized protein</fullName>
    </submittedName>
</protein>
<organism evidence="2">
    <name type="scientific">Rhizophagus irregularis (strain DAOM 181602 / DAOM 197198 / MUCL 43194)</name>
    <name type="common">Arbuscular mycorrhizal fungus</name>
    <name type="synonym">Glomus intraradices</name>
    <dbReference type="NCBI Taxonomy" id="747089"/>
    <lineage>
        <taxon>Eukaryota</taxon>
        <taxon>Fungi</taxon>
        <taxon>Fungi incertae sedis</taxon>
        <taxon>Mucoromycota</taxon>
        <taxon>Glomeromycotina</taxon>
        <taxon>Glomeromycetes</taxon>
        <taxon>Glomerales</taxon>
        <taxon>Glomeraceae</taxon>
        <taxon>Rhizophagus</taxon>
    </lineage>
</organism>
<keyword evidence="1" id="KW-0732">Signal</keyword>
<gene>
    <name evidence="2" type="ORF">GLOINDRAFT_14690</name>
</gene>
<feature type="signal peptide" evidence="1">
    <location>
        <begin position="1"/>
        <end position="25"/>
    </location>
</feature>
<reference evidence="2" key="1">
    <citation type="submission" date="2013-07" db="EMBL/GenBank/DDBJ databases">
        <title>The genome of an arbuscular mycorrhizal fungus provides insights into the evolution of the oldest plant symbiosis.</title>
        <authorList>
            <consortium name="DOE Joint Genome Institute"/>
            <person name="Tisserant E."/>
            <person name="Malbreil M."/>
            <person name="Kuo A."/>
            <person name="Kohler A."/>
            <person name="Symeonidi A."/>
            <person name="Balestrini R."/>
            <person name="Charron P."/>
            <person name="Duensing N."/>
            <person name="Frei-dit-Frey N."/>
            <person name="Gianinazzi-Pearson V."/>
            <person name="Gilbert B."/>
            <person name="Handa Y."/>
            <person name="Hijri M."/>
            <person name="Kaul R."/>
            <person name="Kawaguchi M."/>
            <person name="Krajinski F."/>
            <person name="Lammers P."/>
            <person name="Lapierre D."/>
            <person name="Masclaux F.G."/>
            <person name="Murat C."/>
            <person name="Morin E."/>
            <person name="Ndikumana S."/>
            <person name="Pagni M."/>
            <person name="Petitpierre D."/>
            <person name="Requena N."/>
            <person name="Rosikiewicz P."/>
            <person name="Riley R."/>
            <person name="Saito K."/>
            <person name="San Clemente H."/>
            <person name="Shapiro H."/>
            <person name="van Tuinen D."/>
            <person name="Becard G."/>
            <person name="Bonfante P."/>
            <person name="Paszkowski U."/>
            <person name="Shachar-Hill Y."/>
            <person name="Young J.P."/>
            <person name="Sanders I.R."/>
            <person name="Henrissat B."/>
            <person name="Rensing S.A."/>
            <person name="Grigoriev I.V."/>
            <person name="Corradi N."/>
            <person name="Roux C."/>
            <person name="Martin F."/>
        </authorList>
    </citation>
    <scope>NUCLEOTIDE SEQUENCE</scope>
    <source>
        <strain evidence="2">DAOM 197198</strain>
    </source>
</reference>
<dbReference type="EMBL" id="KI274162">
    <property type="protein sequence ID" value="ESA24165.1"/>
    <property type="molecule type" value="Genomic_DNA"/>
</dbReference>
<dbReference type="AlphaFoldDB" id="U9UUV6"/>
<evidence type="ECO:0000256" key="1">
    <source>
        <dbReference type="SAM" id="SignalP"/>
    </source>
</evidence>
<dbReference type="HOGENOM" id="CLU_3088363_0_0_1"/>
<feature type="chain" id="PRO_5004689662" evidence="1">
    <location>
        <begin position="26"/>
        <end position="52"/>
    </location>
</feature>
<evidence type="ECO:0000313" key="2">
    <source>
        <dbReference type="EMBL" id="ESA24165.1"/>
    </source>
</evidence>
<name>U9UUV6_RHIID</name>
<sequence>MAIFNKSNFDTLLIILLHLISRINSNTIFADISLHSKLQRQKAKDISLETVK</sequence>
<accession>U9UUV6</accession>
<proteinExistence type="predicted"/>